<dbReference type="InterPro" id="IPR036388">
    <property type="entry name" value="WH-like_DNA-bd_sf"/>
</dbReference>
<dbReference type="InterPro" id="IPR002577">
    <property type="entry name" value="HTH_HxlR"/>
</dbReference>
<evidence type="ECO:0000256" key="3">
    <source>
        <dbReference type="ARBA" id="ARBA00023163"/>
    </source>
</evidence>
<organism evidence="6 7">
    <name type="scientific">Cupriavidus malaysiensis</name>
    <dbReference type="NCBI Taxonomy" id="367825"/>
    <lineage>
        <taxon>Bacteria</taxon>
        <taxon>Pseudomonadati</taxon>
        <taxon>Pseudomonadota</taxon>
        <taxon>Betaproteobacteria</taxon>
        <taxon>Burkholderiales</taxon>
        <taxon>Burkholderiaceae</taxon>
        <taxon>Cupriavidus</taxon>
    </lineage>
</organism>
<reference evidence="6 7" key="1">
    <citation type="submission" date="2016-10" db="EMBL/GenBank/DDBJ databases">
        <title>Complete genome sequences of three Cupriavidus strains isolated from various Malaysian environments.</title>
        <authorList>
            <person name="Abdullah A.A.-A."/>
            <person name="Shafie N.A.H."/>
            <person name="Lau N.S."/>
        </authorList>
    </citation>
    <scope>NUCLEOTIDE SEQUENCE [LARGE SCALE GENOMIC DNA]</scope>
    <source>
        <strain evidence="6 7">USMAA1020</strain>
    </source>
</reference>
<dbReference type="PROSITE" id="PS51118">
    <property type="entry name" value="HTH_HXLR"/>
    <property type="match status" value="1"/>
</dbReference>
<evidence type="ECO:0000313" key="7">
    <source>
        <dbReference type="Proteomes" id="UP000177515"/>
    </source>
</evidence>
<dbReference type="EMBL" id="CP017754">
    <property type="protein sequence ID" value="AOZ06201.1"/>
    <property type="molecule type" value="Genomic_DNA"/>
</dbReference>
<keyword evidence="7" id="KW-1185">Reference proteome</keyword>
<evidence type="ECO:0000259" key="5">
    <source>
        <dbReference type="PROSITE" id="PS51118"/>
    </source>
</evidence>
<feature type="domain" description="HTH hxlR-type" evidence="5">
    <location>
        <begin position="11"/>
        <end position="108"/>
    </location>
</feature>
<evidence type="ECO:0000256" key="4">
    <source>
        <dbReference type="SAM" id="MobiDB-lite"/>
    </source>
</evidence>
<keyword evidence="1" id="KW-0805">Transcription regulation</keyword>
<feature type="region of interest" description="Disordered" evidence="4">
    <location>
        <begin position="143"/>
        <end position="189"/>
    </location>
</feature>
<dbReference type="InterPro" id="IPR036390">
    <property type="entry name" value="WH_DNA-bd_sf"/>
</dbReference>
<dbReference type="Proteomes" id="UP000177515">
    <property type="component" value="Chromosome 1"/>
</dbReference>
<gene>
    <name evidence="6" type="ORF">BKK80_10410</name>
</gene>
<dbReference type="RefSeq" id="WP_071012518.1">
    <property type="nucleotide sequence ID" value="NZ_CP017754.1"/>
</dbReference>
<feature type="compositionally biased region" description="Low complexity" evidence="4">
    <location>
        <begin position="143"/>
        <end position="183"/>
    </location>
</feature>
<evidence type="ECO:0000256" key="2">
    <source>
        <dbReference type="ARBA" id="ARBA00023125"/>
    </source>
</evidence>
<dbReference type="PANTHER" id="PTHR33204:SF17">
    <property type="entry name" value="TRANSCRIPTIONAL REGULATORY PROTEIN"/>
    <property type="match status" value="1"/>
</dbReference>
<evidence type="ECO:0000256" key="1">
    <source>
        <dbReference type="ARBA" id="ARBA00023015"/>
    </source>
</evidence>
<accession>A0ABM6F4K5</accession>
<proteinExistence type="predicted"/>
<name>A0ABM6F4K5_9BURK</name>
<protein>
    <submittedName>
        <fullName evidence="6">Transcriptional regulator</fullName>
    </submittedName>
</protein>
<dbReference type="Pfam" id="PF01638">
    <property type="entry name" value="HxlR"/>
    <property type="match status" value="1"/>
</dbReference>
<dbReference type="Gene3D" id="1.10.10.10">
    <property type="entry name" value="Winged helix-like DNA-binding domain superfamily/Winged helix DNA-binding domain"/>
    <property type="match status" value="1"/>
</dbReference>
<evidence type="ECO:0000313" key="6">
    <source>
        <dbReference type="EMBL" id="AOZ06201.1"/>
    </source>
</evidence>
<keyword evidence="2" id="KW-0238">DNA-binding</keyword>
<keyword evidence="3" id="KW-0804">Transcription</keyword>
<sequence>MQRKSHRNAVCPVARSMERVGDAWSVLILREAFYGATRFDAFQKALGIAPNMLTRRLNALVDDGLMVRRPYSTHPPRDDYVLTELGRDFRPVLLTLLAWGNRHFPGAGETMRLVELSSGRPVRVALIDADTGERITEARHRIAPGPAASEAPPARLAAPATAPLPASGRAAAHAQAHEVNPAASATDAL</sequence>
<dbReference type="SUPFAM" id="SSF46785">
    <property type="entry name" value="Winged helix' DNA-binding domain"/>
    <property type="match status" value="1"/>
</dbReference>
<dbReference type="PANTHER" id="PTHR33204">
    <property type="entry name" value="TRANSCRIPTIONAL REGULATOR, MARR FAMILY"/>
    <property type="match status" value="1"/>
</dbReference>